<dbReference type="InterPro" id="IPR027417">
    <property type="entry name" value="P-loop_NTPase"/>
</dbReference>
<name>A0ABR2VWL3_9FUNG</name>
<dbReference type="SMART" id="SM00382">
    <property type="entry name" value="AAA"/>
    <property type="match status" value="1"/>
</dbReference>
<evidence type="ECO:0000256" key="7">
    <source>
        <dbReference type="ARBA" id="ARBA00022840"/>
    </source>
</evidence>
<dbReference type="PROSITE" id="PS50893">
    <property type="entry name" value="ABC_TRANSPORTER_2"/>
    <property type="match status" value="1"/>
</dbReference>
<dbReference type="EMBL" id="JASJQH010007574">
    <property type="protein sequence ID" value="KAK9704267.1"/>
    <property type="molecule type" value="Genomic_DNA"/>
</dbReference>
<evidence type="ECO:0000256" key="2">
    <source>
        <dbReference type="ARBA" id="ARBA00022448"/>
    </source>
</evidence>
<dbReference type="Gene3D" id="1.20.1560.10">
    <property type="entry name" value="ABC transporter type 1, transmembrane domain"/>
    <property type="match status" value="1"/>
</dbReference>
<proteinExistence type="predicted"/>
<comment type="caution">
    <text evidence="20">The sequence shown here is derived from an EMBL/GenBank/DDBJ whole genome shotgun (WGS) entry which is preliminary data.</text>
</comment>
<dbReference type="Proteomes" id="UP001479436">
    <property type="component" value="Unassembled WGS sequence"/>
</dbReference>
<keyword evidence="9" id="KW-0630">Potassium</keyword>
<sequence length="715" mass="79642">MVFPLRLCGTFGPTPLRNFKHLSLLSKSNFSTRVTTLKKWNWTKFSEHNLEKRTWTEFSASALLVPKLKYLSIPTGYFALKLSKSNVHCDSLIPITDSRLRILHEQSLTRLKATQKVQQTKLTGGALAQEIWTLLKKDKLLLAAVVITAMGAAFVSLLTPLITGELINVISKSIGGLSSSEGVHQLMAELNLPALKLFGLFTAQGVLTFAHIFFVSVLGENVAKRLKEQLFRAIISHDIYFFDHHRSNELIERLTTDISDFKHTFKMCVTQGLKSITQTVGSAIHLIKISPSLTLIMCSTMPFMYILLNVYGAFLRELRKKSRVWEGLSSGIAGESISNIRTVRAFAAEETEIELYDKACEHVSLMNAQFGFHMGLFRGTTIASIGTMVLIVLYYGGSMVARNEISAGDLMTYMISTQNAQRALDSLGGLFGQTLKAMSSASRVFEFIHLEPTTPLVGGLKPDSVNGSIEFRNIYFTYPSRPDQVILENFNLKIPVGKMVALCGPSGSGKSTVAALLERFYEPQEGDIYLDDNSISELDPSWIREHIGYINQEPILFATSIFENIRYGKPDATLEEVKEAAEKANAAMFIDSFPRGYDTVLGERGVTLSGGQKQRIAIARAILKDPKVLILDEATSALDTHSEKIVQDALETLMKDRTVLVIAHRLTTIQSADLIVVMGRPDKHGHNNILEMGTHEELMKKRGRYFQLYNQLAEE</sequence>
<evidence type="ECO:0000256" key="15">
    <source>
        <dbReference type="ARBA" id="ARBA00041416"/>
    </source>
</evidence>
<feature type="transmembrane region" description="Helical" evidence="17">
    <location>
        <begin position="293"/>
        <end position="314"/>
    </location>
</feature>
<keyword evidence="2" id="KW-0813">Transport</keyword>
<evidence type="ECO:0000256" key="1">
    <source>
        <dbReference type="ARBA" id="ARBA00004448"/>
    </source>
</evidence>
<dbReference type="InterPro" id="IPR003593">
    <property type="entry name" value="AAA+_ATPase"/>
</dbReference>
<keyword evidence="12" id="KW-0496">Mitochondrion</keyword>
<keyword evidence="13 17" id="KW-0472">Membrane</keyword>
<accession>A0ABR2VWL3</accession>
<feature type="transmembrane region" description="Helical" evidence="17">
    <location>
        <begin position="375"/>
        <end position="396"/>
    </location>
</feature>
<evidence type="ECO:0000256" key="9">
    <source>
        <dbReference type="ARBA" id="ARBA00022958"/>
    </source>
</evidence>
<protein>
    <recommendedName>
        <fullName evidence="14">Mitochondrial potassium channel ATP-binding subunit</fullName>
    </recommendedName>
    <alternativeName>
        <fullName evidence="16">ATP-binding cassette sub-family B member 8, mitochondrial</fullName>
    </alternativeName>
    <alternativeName>
        <fullName evidence="15">Mitochondrial sulfonylurea-receptor</fullName>
    </alternativeName>
</protein>
<dbReference type="InterPro" id="IPR003439">
    <property type="entry name" value="ABC_transporter-like_ATP-bd"/>
</dbReference>
<evidence type="ECO:0000256" key="4">
    <source>
        <dbReference type="ARBA" id="ARBA00022692"/>
    </source>
</evidence>
<evidence type="ECO:0000256" key="6">
    <source>
        <dbReference type="ARBA" id="ARBA00022792"/>
    </source>
</evidence>
<keyword evidence="10 17" id="KW-1133">Transmembrane helix</keyword>
<keyword evidence="11" id="KW-0406">Ion transport</keyword>
<evidence type="ECO:0000256" key="10">
    <source>
        <dbReference type="ARBA" id="ARBA00022989"/>
    </source>
</evidence>
<feature type="transmembrane region" description="Helical" evidence="17">
    <location>
        <begin position="197"/>
        <end position="218"/>
    </location>
</feature>
<dbReference type="InterPro" id="IPR036640">
    <property type="entry name" value="ABC1_TM_sf"/>
</dbReference>
<evidence type="ECO:0000256" key="3">
    <source>
        <dbReference type="ARBA" id="ARBA00022538"/>
    </source>
</evidence>
<keyword evidence="7" id="KW-0067">ATP-binding</keyword>
<gene>
    <name evidence="20" type="ORF">K7432_010300</name>
</gene>
<dbReference type="Pfam" id="PF00005">
    <property type="entry name" value="ABC_tran"/>
    <property type="match status" value="1"/>
</dbReference>
<keyword evidence="4 17" id="KW-0812">Transmembrane</keyword>
<evidence type="ECO:0000313" key="20">
    <source>
        <dbReference type="EMBL" id="KAK9704267.1"/>
    </source>
</evidence>
<evidence type="ECO:0000256" key="13">
    <source>
        <dbReference type="ARBA" id="ARBA00023136"/>
    </source>
</evidence>
<feature type="domain" description="ABC transmembrane type-1" evidence="19">
    <location>
        <begin position="143"/>
        <end position="436"/>
    </location>
</feature>
<dbReference type="SUPFAM" id="SSF90123">
    <property type="entry name" value="ABC transporter transmembrane region"/>
    <property type="match status" value="1"/>
</dbReference>
<dbReference type="SUPFAM" id="SSF52540">
    <property type="entry name" value="P-loop containing nucleoside triphosphate hydrolases"/>
    <property type="match status" value="1"/>
</dbReference>
<evidence type="ECO:0000256" key="5">
    <source>
        <dbReference type="ARBA" id="ARBA00022741"/>
    </source>
</evidence>
<dbReference type="PANTHER" id="PTHR43394:SF17">
    <property type="entry name" value="MITOCHONDRIAL POTASSIUM CHANNEL ATP-BINDING SUBUNIT"/>
    <property type="match status" value="1"/>
</dbReference>
<dbReference type="Pfam" id="PF00664">
    <property type="entry name" value="ABC_membrane"/>
    <property type="match status" value="1"/>
</dbReference>
<dbReference type="Gene3D" id="3.40.50.300">
    <property type="entry name" value="P-loop containing nucleotide triphosphate hydrolases"/>
    <property type="match status" value="1"/>
</dbReference>
<dbReference type="InterPro" id="IPR017871">
    <property type="entry name" value="ABC_transporter-like_CS"/>
</dbReference>
<keyword evidence="8" id="KW-0809">Transit peptide</keyword>
<feature type="transmembrane region" description="Helical" evidence="17">
    <location>
        <begin position="140"/>
        <end position="162"/>
    </location>
</feature>
<evidence type="ECO:0000313" key="21">
    <source>
        <dbReference type="Proteomes" id="UP001479436"/>
    </source>
</evidence>
<dbReference type="CDD" id="cd03249">
    <property type="entry name" value="ABC_MTABC3_MDL1_MDL2"/>
    <property type="match status" value="1"/>
</dbReference>
<reference evidence="20 21" key="1">
    <citation type="submission" date="2023-04" db="EMBL/GenBank/DDBJ databases">
        <title>Genome of Basidiobolus ranarum AG-B5.</title>
        <authorList>
            <person name="Stajich J.E."/>
            <person name="Carter-House D."/>
            <person name="Gryganskyi A."/>
        </authorList>
    </citation>
    <scope>NUCLEOTIDE SEQUENCE [LARGE SCALE GENOMIC DNA]</scope>
    <source>
        <strain evidence="20 21">AG-B5</strain>
    </source>
</reference>
<keyword evidence="5" id="KW-0547">Nucleotide-binding</keyword>
<organism evidence="20 21">
    <name type="scientific">Basidiobolus ranarum</name>
    <dbReference type="NCBI Taxonomy" id="34480"/>
    <lineage>
        <taxon>Eukaryota</taxon>
        <taxon>Fungi</taxon>
        <taxon>Fungi incertae sedis</taxon>
        <taxon>Zoopagomycota</taxon>
        <taxon>Entomophthoromycotina</taxon>
        <taxon>Basidiobolomycetes</taxon>
        <taxon>Basidiobolales</taxon>
        <taxon>Basidiobolaceae</taxon>
        <taxon>Basidiobolus</taxon>
    </lineage>
</organism>
<evidence type="ECO:0000259" key="19">
    <source>
        <dbReference type="PROSITE" id="PS50929"/>
    </source>
</evidence>
<evidence type="ECO:0000256" key="14">
    <source>
        <dbReference type="ARBA" id="ARBA00040439"/>
    </source>
</evidence>
<keyword evidence="21" id="KW-1185">Reference proteome</keyword>
<dbReference type="PROSITE" id="PS00211">
    <property type="entry name" value="ABC_TRANSPORTER_1"/>
    <property type="match status" value="1"/>
</dbReference>
<evidence type="ECO:0000259" key="18">
    <source>
        <dbReference type="PROSITE" id="PS50893"/>
    </source>
</evidence>
<evidence type="ECO:0000256" key="17">
    <source>
        <dbReference type="SAM" id="Phobius"/>
    </source>
</evidence>
<evidence type="ECO:0000256" key="11">
    <source>
        <dbReference type="ARBA" id="ARBA00023065"/>
    </source>
</evidence>
<keyword evidence="3" id="KW-0633">Potassium transport</keyword>
<feature type="domain" description="ABC transporter" evidence="18">
    <location>
        <begin position="469"/>
        <end position="711"/>
    </location>
</feature>
<dbReference type="PROSITE" id="PS50929">
    <property type="entry name" value="ABC_TM1F"/>
    <property type="match status" value="1"/>
</dbReference>
<dbReference type="PANTHER" id="PTHR43394">
    <property type="entry name" value="ATP-DEPENDENT PERMEASE MDL1, MITOCHONDRIAL"/>
    <property type="match status" value="1"/>
</dbReference>
<dbReference type="InterPro" id="IPR039421">
    <property type="entry name" value="Type_1_exporter"/>
</dbReference>
<keyword evidence="6" id="KW-0999">Mitochondrion inner membrane</keyword>
<dbReference type="CDD" id="cd18574">
    <property type="entry name" value="ABC_6TM_ABCB8_like"/>
    <property type="match status" value="1"/>
</dbReference>
<evidence type="ECO:0000256" key="12">
    <source>
        <dbReference type="ARBA" id="ARBA00023128"/>
    </source>
</evidence>
<evidence type="ECO:0000256" key="8">
    <source>
        <dbReference type="ARBA" id="ARBA00022946"/>
    </source>
</evidence>
<evidence type="ECO:0000256" key="16">
    <source>
        <dbReference type="ARBA" id="ARBA00042968"/>
    </source>
</evidence>
<comment type="subcellular location">
    <subcellularLocation>
        <location evidence="1">Mitochondrion inner membrane</location>
        <topology evidence="1">Multi-pass membrane protein</topology>
    </subcellularLocation>
</comment>
<dbReference type="InterPro" id="IPR011527">
    <property type="entry name" value="ABC1_TM_dom"/>
</dbReference>